<evidence type="ECO:0000313" key="5">
    <source>
        <dbReference type="Proteomes" id="UP000705823"/>
    </source>
</evidence>
<feature type="transmembrane region" description="Helical" evidence="2">
    <location>
        <begin position="12"/>
        <end position="33"/>
    </location>
</feature>
<feature type="domain" description="YdbS-like PH" evidence="3">
    <location>
        <begin position="246"/>
        <end position="332"/>
    </location>
</feature>
<dbReference type="Proteomes" id="UP000705823">
    <property type="component" value="Unassembled WGS sequence"/>
</dbReference>
<dbReference type="AlphaFoldDB" id="A0A8J8TCG7"/>
<evidence type="ECO:0000256" key="2">
    <source>
        <dbReference type="SAM" id="Phobius"/>
    </source>
</evidence>
<feature type="compositionally biased region" description="Basic and acidic residues" evidence="1">
    <location>
        <begin position="137"/>
        <end position="151"/>
    </location>
</feature>
<sequence length="525" mass="57546">MKLAPASIPYRVFQKAGRVAISLVFLGSIGTEFAIGRELVIAGVGVIILLTAGYELAYYRRFRYEFTKDTFDVKSGVLNRREREIPYGRIQNVDISRNVIQRLLGLSAVNLETAGGGSTEAAIKYVTAEAATGIQSELRERKSTRGDREPAEGADTDEATKKQTAAEDELLFEIAPSELALAGVLSFDPRVPGLLFAIFTGSIPFVSPVIPQTDSPAVLLGVGVVFLIALVVLSWLVGAASAIVNYWGFRLTRSPTELRYERGLLKQYSGTIPFDKIQTVTISDNPLKRQTGYATLAVETAGYAPGQANERGSEAAVPIASRDRIKRLAEEIDGCETVSFNRPPKRIRRRYFARYLIGLAVLTGVLYGIGQLLAAETFSWYLPLAGLVLAPIAAHYKWLHRGYALGEDHLITRNGVWRRETKRVAYHRIQTVIDERTIFQRRWSVATVVADTAGSLSLLGNDAAAVDIDASDAIYLRRVLRTRLQAALAERRQQRNSVPAAASTPTPDSETLADDNEAAIGDETE</sequence>
<dbReference type="Pfam" id="PF03703">
    <property type="entry name" value="bPH_2"/>
    <property type="match status" value="3"/>
</dbReference>
<feature type="domain" description="YdbS-like PH" evidence="3">
    <location>
        <begin position="59"/>
        <end position="133"/>
    </location>
</feature>
<keyword evidence="2" id="KW-1133">Transmembrane helix</keyword>
<feature type="transmembrane region" description="Helical" evidence="2">
    <location>
        <begin position="380"/>
        <end position="399"/>
    </location>
</feature>
<dbReference type="PIRSF" id="PIRSF026631">
    <property type="entry name" value="UCP026631"/>
    <property type="match status" value="1"/>
</dbReference>
<proteinExistence type="predicted"/>
<feature type="transmembrane region" description="Helical" evidence="2">
    <location>
        <begin position="352"/>
        <end position="374"/>
    </location>
</feature>
<feature type="region of interest" description="Disordered" evidence="1">
    <location>
        <begin position="137"/>
        <end position="160"/>
    </location>
</feature>
<protein>
    <recommendedName>
        <fullName evidence="3">YdbS-like PH domain-containing protein</fullName>
    </recommendedName>
</protein>
<dbReference type="InterPro" id="IPR005182">
    <property type="entry name" value="YdbS-like_PH"/>
</dbReference>
<feature type="compositionally biased region" description="Acidic residues" evidence="1">
    <location>
        <begin position="511"/>
        <end position="525"/>
    </location>
</feature>
<feature type="region of interest" description="Disordered" evidence="1">
    <location>
        <begin position="491"/>
        <end position="525"/>
    </location>
</feature>
<comment type="caution">
    <text evidence="4">The sequence shown here is derived from an EMBL/GenBank/DDBJ whole genome shotgun (WGS) entry which is preliminary data.</text>
</comment>
<dbReference type="InterPro" id="IPR014529">
    <property type="entry name" value="UCP026631"/>
</dbReference>
<gene>
    <name evidence="4" type="ORF">EGH24_01605</name>
</gene>
<dbReference type="PANTHER" id="PTHR34473:SF3">
    <property type="entry name" value="TRANSMEMBRANE PROTEIN-RELATED"/>
    <property type="match status" value="1"/>
</dbReference>
<organism evidence="4 5">
    <name type="scientific">Halonotius terrestris</name>
    <dbReference type="NCBI Taxonomy" id="2487750"/>
    <lineage>
        <taxon>Archaea</taxon>
        <taxon>Methanobacteriati</taxon>
        <taxon>Methanobacteriota</taxon>
        <taxon>Stenosarchaea group</taxon>
        <taxon>Halobacteria</taxon>
        <taxon>Halobacteriales</taxon>
        <taxon>Haloferacaceae</taxon>
        <taxon>Halonotius</taxon>
    </lineage>
</organism>
<feature type="transmembrane region" description="Helical" evidence="2">
    <location>
        <begin position="39"/>
        <end position="59"/>
    </location>
</feature>
<dbReference type="OrthoDB" id="107421at2157"/>
<keyword evidence="2" id="KW-0472">Membrane</keyword>
<keyword evidence="5" id="KW-1185">Reference proteome</keyword>
<dbReference type="PANTHER" id="PTHR34473">
    <property type="entry name" value="UPF0699 TRANSMEMBRANE PROTEIN YDBS"/>
    <property type="match status" value="1"/>
</dbReference>
<dbReference type="RefSeq" id="WP_142978430.1">
    <property type="nucleotide sequence ID" value="NZ_RKLU01000001.1"/>
</dbReference>
<evidence type="ECO:0000313" key="4">
    <source>
        <dbReference type="EMBL" id="TQQ83513.1"/>
    </source>
</evidence>
<evidence type="ECO:0000256" key="1">
    <source>
        <dbReference type="SAM" id="MobiDB-lite"/>
    </source>
</evidence>
<feature type="transmembrane region" description="Helical" evidence="2">
    <location>
        <begin position="216"/>
        <end position="249"/>
    </location>
</feature>
<name>A0A8J8TCG7_9EURY</name>
<feature type="transmembrane region" description="Helical" evidence="2">
    <location>
        <begin position="191"/>
        <end position="210"/>
    </location>
</feature>
<evidence type="ECO:0000259" key="3">
    <source>
        <dbReference type="Pfam" id="PF03703"/>
    </source>
</evidence>
<feature type="domain" description="YdbS-like PH" evidence="3">
    <location>
        <begin position="398"/>
        <end position="478"/>
    </location>
</feature>
<dbReference type="EMBL" id="RKLU01000001">
    <property type="protein sequence ID" value="TQQ83513.1"/>
    <property type="molecule type" value="Genomic_DNA"/>
</dbReference>
<reference evidence="4" key="1">
    <citation type="submission" date="2019-02" db="EMBL/GenBank/DDBJ databases">
        <title>Halonotius sp. a new haloarchaeum isolated from saline soil.</title>
        <authorList>
            <person name="Duran-Viseras A."/>
            <person name="Sanchez-Porro C."/>
            <person name="Ventosa A."/>
        </authorList>
    </citation>
    <scope>NUCLEOTIDE SEQUENCE</scope>
    <source>
        <strain evidence="4">F15B</strain>
    </source>
</reference>
<accession>A0A8J8TCG7</accession>
<keyword evidence="2" id="KW-0812">Transmembrane</keyword>